<dbReference type="EMBL" id="JACHXK010000018">
    <property type="protein sequence ID" value="MBB3113411.1"/>
    <property type="molecule type" value="Genomic_DNA"/>
</dbReference>
<protein>
    <recommendedName>
        <fullName evidence="4">Chromosome segregation ATPase</fullName>
    </recommendedName>
</protein>
<organism evidence="2 3">
    <name type="scientific">Paenibacillus phyllosphaerae</name>
    <dbReference type="NCBI Taxonomy" id="274593"/>
    <lineage>
        <taxon>Bacteria</taxon>
        <taxon>Bacillati</taxon>
        <taxon>Bacillota</taxon>
        <taxon>Bacilli</taxon>
        <taxon>Bacillales</taxon>
        <taxon>Paenibacillaceae</taxon>
        <taxon>Paenibacillus</taxon>
    </lineage>
</organism>
<dbReference type="Proteomes" id="UP000570361">
    <property type="component" value="Unassembled WGS sequence"/>
</dbReference>
<accession>A0A7W5FQG2</accession>
<gene>
    <name evidence="2" type="ORF">FHS18_005523</name>
</gene>
<keyword evidence="1" id="KW-0175">Coiled coil</keyword>
<evidence type="ECO:0000313" key="2">
    <source>
        <dbReference type="EMBL" id="MBB3113411.1"/>
    </source>
</evidence>
<comment type="caution">
    <text evidence="2">The sequence shown here is derived from an EMBL/GenBank/DDBJ whole genome shotgun (WGS) entry which is preliminary data.</text>
</comment>
<proteinExistence type="predicted"/>
<dbReference type="RefSeq" id="WP_183603487.1">
    <property type="nucleotide sequence ID" value="NZ_JACHXK010000018.1"/>
</dbReference>
<sequence>MPRINRLRIAGLKYDGMRKQYDDEIFDFHNDQEACHALISFINSGGKGVLLQTMFQVMKPGTSWGEKDNRRYQQFFFNEREKFQPYTFHVAMEWELDGKEKRYLIAGGVYTAERIASRSEDDNDFEIKSRFLMYTKELDIGDSMLFAFLPFKKGSESTTLTDMDSWLKPNGFETFEQTKRYHDTLRMYSIDPRDWDVMKEINKYEAGVGKYFEGAEDDYSLVRKKVIPMASHRIRQNDTDDDLVDIFKSQASIAKNLPVLISRESAHREFLSEAEPLVVEAEKSVIRENEEAAHELQGKRLLAALQFLISQSEEKQAVISAQLKKVEKQIRTLRYEQDNLRYARLARMIEQLHLTIAEKSKDYTQLLAEHAAAEVESSDARFAVQLRKWSDHHADLEGVKDQIRVLTDSSDAKEIAKELEASRIRLEASWSDLSTSFADEAGKYQQLERRLNEDYRVAGTSVRKSIEAVSNITAAQVELQRSRDKFTVRQKQIIEGFGSLAETDAEALYAIVNQTCQEAKHRQERARSEVHQAIHALNDLKISESIATAALDYAEKEAANLTAEITKREAAEGKLLNHLLSIVQQPFETFDRPFAEAANMKLKDIHAQQNVQLQRAQEAVWAARIDVSLSEETYWVANNDLKRVYEALKPLMEVYYGTELLSQMPNDERIAQLGLHPLLPFGLVVTSKTWHRANLDLKRLVPQVQAPVPIFIRDQMINDEPPTSYVLAAGNSDILSLDAVAFRQWRESGEQRLRELLDTLYESEKSVEHSGKMLEDLSHLLKLGLAADLRSEAERLAVEVEASKRTLTALRGQLERAQERIDMAEAEQRKAEGEMQQAQTGLDEVKRYIDEWKEESERRKRAIELEEALVDAEKEKVIRTAAEQDIYEKRESWRVAYQNWIVRAEDTVKNLTTVLSDATLPVPWDRFVDSDVFPELNAGLFLPVMNAISNHEIMRKSQENQNVELAILHEREKQYAEREQIHAQACELQRADWRNSSVSTEPMSVLDQRQVRCELRVREIKNKIDPRKEELYGLQADLNSRESALKEKAEDIKEKHRLAADPWLAEELDSKARTIELSLTSMLEGQIVLRSDLSTLEEDSRKYSLAEAAISALVGDGGELVFDDTELTAVRSSPAQIADEWKRRKESLTGDRRSQREVLNKSLRIICDNIDLKTWDAAFKRDLSKSLNQLETKSSANVEETLRRMIRFSEDGVVKLGQEKEKAERAQDFWASRAAMKAVAISDQIRYMVNKMTVKNEFGPFPLVKLERDVLPRRPEDCEVPLRDHFISAITHIVQEFETIDEGSKKLDDAIRKWVGDEEILLAALGRSYPNLLVYNMSTDNALTYGRPRNEYYSSWRTINQGSETKADGSGGQKLAARTIVMMMLLSMKAATDEHWTTLICDNPFANAVSAHVLDPIFEVAKQLRFQLIFVSPPELIQTDVSKRFPVYYKLDFREERGREMVTQTVERSFRTYVR</sequence>
<evidence type="ECO:0008006" key="4">
    <source>
        <dbReference type="Google" id="ProtNLM"/>
    </source>
</evidence>
<keyword evidence="3" id="KW-1185">Reference proteome</keyword>
<feature type="coiled-coil region" evidence="1">
    <location>
        <begin position="786"/>
        <end position="875"/>
    </location>
</feature>
<name>A0A7W5FQG2_9BACL</name>
<evidence type="ECO:0000313" key="3">
    <source>
        <dbReference type="Proteomes" id="UP000570361"/>
    </source>
</evidence>
<evidence type="ECO:0000256" key="1">
    <source>
        <dbReference type="SAM" id="Coils"/>
    </source>
</evidence>
<reference evidence="2 3" key="1">
    <citation type="submission" date="2020-08" db="EMBL/GenBank/DDBJ databases">
        <title>Genomic Encyclopedia of Type Strains, Phase III (KMG-III): the genomes of soil and plant-associated and newly described type strains.</title>
        <authorList>
            <person name="Whitman W."/>
        </authorList>
    </citation>
    <scope>NUCLEOTIDE SEQUENCE [LARGE SCALE GENOMIC DNA]</scope>
    <source>
        <strain evidence="2 3">CECT 5862</strain>
    </source>
</reference>